<feature type="compositionally biased region" description="Polar residues" evidence="1">
    <location>
        <begin position="325"/>
        <end position="340"/>
    </location>
</feature>
<dbReference type="OrthoDB" id="2117591at2759"/>
<name>A0A1L9TSY4_9EURO</name>
<dbReference type="InterPro" id="IPR027417">
    <property type="entry name" value="P-loop_NTPase"/>
</dbReference>
<feature type="compositionally biased region" description="Low complexity" evidence="1">
    <location>
        <begin position="675"/>
        <end position="684"/>
    </location>
</feature>
<proteinExistence type="predicted"/>
<feature type="compositionally biased region" description="Polar residues" evidence="1">
    <location>
        <begin position="1063"/>
        <end position="1073"/>
    </location>
</feature>
<feature type="region of interest" description="Disordered" evidence="1">
    <location>
        <begin position="1389"/>
        <end position="1642"/>
    </location>
</feature>
<evidence type="ECO:0000256" key="1">
    <source>
        <dbReference type="SAM" id="MobiDB-lite"/>
    </source>
</evidence>
<feature type="region of interest" description="Disordered" evidence="1">
    <location>
        <begin position="873"/>
        <end position="904"/>
    </location>
</feature>
<feature type="compositionally biased region" description="Basic and acidic residues" evidence="1">
    <location>
        <begin position="1076"/>
        <end position="1090"/>
    </location>
</feature>
<dbReference type="VEuPathDB" id="FungiDB:ASPSYDRAFT_86252"/>
<dbReference type="Gene3D" id="3.40.50.300">
    <property type="entry name" value="P-loop containing nucleotide triphosphate hydrolases"/>
    <property type="match status" value="1"/>
</dbReference>
<feature type="domain" description="Phosphatidate phosphatase APP1 catalytic" evidence="2">
    <location>
        <begin position="1228"/>
        <end position="1377"/>
    </location>
</feature>
<feature type="compositionally biased region" description="Low complexity" evidence="1">
    <location>
        <begin position="1552"/>
        <end position="1561"/>
    </location>
</feature>
<dbReference type="STRING" id="1036612.A0A1L9TSY4"/>
<dbReference type="InterPro" id="IPR019236">
    <property type="entry name" value="APP1_cat"/>
</dbReference>
<feature type="compositionally biased region" description="Basic and acidic residues" evidence="1">
    <location>
        <begin position="1476"/>
        <end position="1485"/>
    </location>
</feature>
<dbReference type="GeneID" id="63767705"/>
<dbReference type="RefSeq" id="XP_040706376.1">
    <property type="nucleotide sequence ID" value="XM_040851632.1"/>
</dbReference>
<dbReference type="Pfam" id="PF09949">
    <property type="entry name" value="APP1_cat"/>
    <property type="match status" value="1"/>
</dbReference>
<reference evidence="4" key="1">
    <citation type="journal article" date="2017" name="Genome Biol.">
        <title>Comparative genomics reveals high biological diversity and specific adaptations in the industrially and medically important fungal genus Aspergillus.</title>
        <authorList>
            <person name="de Vries R.P."/>
            <person name="Riley R."/>
            <person name="Wiebenga A."/>
            <person name="Aguilar-Osorio G."/>
            <person name="Amillis S."/>
            <person name="Uchima C.A."/>
            <person name="Anderluh G."/>
            <person name="Asadollahi M."/>
            <person name="Askin M."/>
            <person name="Barry K."/>
            <person name="Battaglia E."/>
            <person name="Bayram O."/>
            <person name="Benocci T."/>
            <person name="Braus-Stromeyer S.A."/>
            <person name="Caldana C."/>
            <person name="Canovas D."/>
            <person name="Cerqueira G.C."/>
            <person name="Chen F."/>
            <person name="Chen W."/>
            <person name="Choi C."/>
            <person name="Clum A."/>
            <person name="Dos Santos R.A."/>
            <person name="Damasio A.R."/>
            <person name="Diallinas G."/>
            <person name="Emri T."/>
            <person name="Fekete E."/>
            <person name="Flipphi M."/>
            <person name="Freyberg S."/>
            <person name="Gallo A."/>
            <person name="Gournas C."/>
            <person name="Habgood R."/>
            <person name="Hainaut M."/>
            <person name="Harispe M.L."/>
            <person name="Henrissat B."/>
            <person name="Hilden K.S."/>
            <person name="Hope R."/>
            <person name="Hossain A."/>
            <person name="Karabika E."/>
            <person name="Karaffa L."/>
            <person name="Karanyi Z."/>
            <person name="Krasevec N."/>
            <person name="Kuo A."/>
            <person name="Kusch H."/>
            <person name="LaButti K."/>
            <person name="Lagendijk E.L."/>
            <person name="Lapidus A."/>
            <person name="Levasseur A."/>
            <person name="Lindquist E."/>
            <person name="Lipzen A."/>
            <person name="Logrieco A.F."/>
            <person name="MacCabe A."/>
            <person name="Maekelae M.R."/>
            <person name="Malavazi I."/>
            <person name="Melin P."/>
            <person name="Meyer V."/>
            <person name="Mielnichuk N."/>
            <person name="Miskei M."/>
            <person name="Molnar A.P."/>
            <person name="Mule G."/>
            <person name="Ngan C.Y."/>
            <person name="Orejas M."/>
            <person name="Orosz E."/>
            <person name="Ouedraogo J.P."/>
            <person name="Overkamp K.M."/>
            <person name="Park H.-S."/>
            <person name="Perrone G."/>
            <person name="Piumi F."/>
            <person name="Punt P.J."/>
            <person name="Ram A.F."/>
            <person name="Ramon A."/>
            <person name="Rauscher S."/>
            <person name="Record E."/>
            <person name="Riano-Pachon D.M."/>
            <person name="Robert V."/>
            <person name="Roehrig J."/>
            <person name="Ruller R."/>
            <person name="Salamov A."/>
            <person name="Salih N.S."/>
            <person name="Samson R.A."/>
            <person name="Sandor E."/>
            <person name="Sanguinetti M."/>
            <person name="Schuetze T."/>
            <person name="Sepcic K."/>
            <person name="Shelest E."/>
            <person name="Sherlock G."/>
            <person name="Sophianopoulou V."/>
            <person name="Squina F.M."/>
            <person name="Sun H."/>
            <person name="Susca A."/>
            <person name="Todd R.B."/>
            <person name="Tsang A."/>
            <person name="Unkles S.E."/>
            <person name="van de Wiele N."/>
            <person name="van Rossen-Uffink D."/>
            <person name="Oliveira J.V."/>
            <person name="Vesth T.C."/>
            <person name="Visser J."/>
            <person name="Yu J.-H."/>
            <person name="Zhou M."/>
            <person name="Andersen M.R."/>
            <person name="Archer D.B."/>
            <person name="Baker S.E."/>
            <person name="Benoit I."/>
            <person name="Brakhage A.A."/>
            <person name="Braus G.H."/>
            <person name="Fischer R."/>
            <person name="Frisvad J.C."/>
            <person name="Goldman G.H."/>
            <person name="Houbraken J."/>
            <person name="Oakley B."/>
            <person name="Pocsi I."/>
            <person name="Scazzocchio C."/>
            <person name="Seiboth B."/>
            <person name="vanKuyk P.A."/>
            <person name="Wortman J."/>
            <person name="Dyer P.S."/>
            <person name="Grigoriev I.V."/>
        </authorList>
    </citation>
    <scope>NUCLEOTIDE SEQUENCE [LARGE SCALE GENOMIC DNA]</scope>
    <source>
        <strain evidence="4">CBS 593.65</strain>
    </source>
</reference>
<dbReference type="PANTHER" id="PTHR28208">
    <property type="entry name" value="PHOSPHATIDATE PHOSPHATASE APP1"/>
    <property type="match status" value="1"/>
</dbReference>
<feature type="compositionally biased region" description="Polar residues" evidence="1">
    <location>
        <begin position="1463"/>
        <end position="1475"/>
    </location>
</feature>
<feature type="compositionally biased region" description="Low complexity" evidence="1">
    <location>
        <begin position="1574"/>
        <end position="1588"/>
    </location>
</feature>
<feature type="compositionally biased region" description="Polar residues" evidence="1">
    <location>
        <begin position="1127"/>
        <end position="1141"/>
    </location>
</feature>
<accession>A0A1L9TSY4</accession>
<dbReference type="Proteomes" id="UP000184356">
    <property type="component" value="Unassembled WGS sequence"/>
</dbReference>
<dbReference type="SUPFAM" id="SSF52540">
    <property type="entry name" value="P-loop containing nucleoside triphosphate hydrolases"/>
    <property type="match status" value="1"/>
</dbReference>
<dbReference type="GO" id="GO:0030479">
    <property type="term" value="C:actin cortical patch"/>
    <property type="evidence" value="ECO:0007669"/>
    <property type="project" value="TreeGrafter"/>
</dbReference>
<feature type="region of interest" description="Disordered" evidence="1">
    <location>
        <begin position="1059"/>
        <end position="1142"/>
    </location>
</feature>
<gene>
    <name evidence="3" type="ORF">ASPSYDRAFT_86252</name>
</gene>
<feature type="compositionally biased region" description="Low complexity" evidence="1">
    <location>
        <begin position="1600"/>
        <end position="1618"/>
    </location>
</feature>
<evidence type="ECO:0000313" key="4">
    <source>
        <dbReference type="Proteomes" id="UP000184356"/>
    </source>
</evidence>
<dbReference type="GO" id="GO:0008195">
    <property type="term" value="F:phosphatidate phosphatase activity"/>
    <property type="evidence" value="ECO:0007669"/>
    <property type="project" value="InterPro"/>
</dbReference>
<evidence type="ECO:0000313" key="3">
    <source>
        <dbReference type="EMBL" id="OJJ62570.1"/>
    </source>
</evidence>
<protein>
    <recommendedName>
        <fullName evidence="2">Phosphatidate phosphatase APP1 catalytic domain-containing protein</fullName>
    </recommendedName>
</protein>
<feature type="compositionally biased region" description="Polar residues" evidence="1">
    <location>
        <begin position="1619"/>
        <end position="1633"/>
    </location>
</feature>
<dbReference type="InterPro" id="IPR052935">
    <property type="entry name" value="Mg2+_PAP"/>
</dbReference>
<evidence type="ECO:0000259" key="2">
    <source>
        <dbReference type="Pfam" id="PF09949"/>
    </source>
</evidence>
<sequence>MAPSKCDIKGVDYEKGYLQTMDQVSTKMAGALGFKDTGQLWDLYLKDPAARTILSTWLDIRKKTFGAQLKHAHMTIRPAVINRAFDPKMQPIISSPRQPRIGRDGVDEKSLAPMTCLWMTWKLIKASPGLFRRSQLDTKPPHVDPYDITHAYKLLSWIYRKQMGSKIPITRPRNTAAEPPVFFHEGLGATTAAGPSRSVRDLFGVSSGDAVKAMENERAVAVASRAEDAARTLKLDIVGELTDAIYNGSNLGVQLGGGRRPCLPVDRVNLLRHLMEVDRFQHDCILSETTHDLLGDGGSGIDYPREVALTVTATENAPIVGQHHNAPTDQGPSNEATPVSTMGAEPKSAEFKAVPSSPAPVLPSLNLESLFENPAMVGPDIPPCQITTVELVNPDRIQTMHNDRYEVLLREFQPNADPTRYTSADPGSGSHTHRCALRRLCLLAFSPRLDKFVSRMNAKHDLTRQLKDHAEKEDRGFALYYANTALDLSVPMPSMPLLQGSYLAMDTPKLRILLKILHGEGILDTTAAIAARSRIIIVAHWPLILWVTEMFLNSLSIPFVTIRPSMYAKDRKKAVTNFTTSNPKRACQVLLTNFNCGAKTMNLHTRCSRMVVMEPPLSMKRLFHAIEGIHRLGQKERQKVWILYQDQTFSRWVEANSTLNVLPWVAAKMEKEKQGQGQESGSSRSKGKGKGKDRTRYESAEAELTRLLGRPCDFSNFINYCDLGDGQAVRWRPPPPTLVKRQQPLPVPHQPFPPHPQHPRRFPLQDPIPKSSGHGKFSRLFGLIFGPHAGRRAHLRLWNFRHETIPAVRHRAQARVYRALHQRQARLARKAETEKLGLAEFLVGRRRRRRRGVSGLVGGLLVPSENAARGLGIGAAGKAKPKTKSPRGDMSDYGSPSSWGSGYGSGTRRKKVFDYLKAANELRQSYAASWTAQRNAARDFDEEYLNTPGAFPDVEIARAGGEEMVIFPSYARRLDPDRIAEMKRQKEQQQQQRRDSIDSIDEYHGLDGAEEHDMQEWEIFDSANAVVAVDVRGWAYAPYRGPMTRKQRLVVALARRLSGVPAPSNNDTGPDGSNQDEERLPRMTEKREEEIVNTEAQSIIRNADKGNELNLQEASETVEDDVPGRSPQRTPTTASAQSTQLSKDELSVANANLMQRIRPFLSSPKAGMAVTVFFFNDKESQSKNILTNESGHFSVRASLSFVPTHVRVLASEDLSGVKEIEIIEPQGISMISDIDDTVKHSAIANGAKEMCRNVFVRELSELTIDGVTDWYTEMAKLGVDIHYVSNSPWQLYPLLDRFFKMVGLPPGSFHLKQYSGMLQGIFEPTAERKKGALEQILGDFPDRKFILVGDSGEADLEVYTDIVMANPGRILGVFIRDITTSERATFFEKSVQEHTPSRMRSTPELVDRSDSAPNRPTLPPRPPRMSSDPAVETKSAQSDDLIDFSDEPEKPQNLRAPPAVPSKPSSLRSVTNSTDITEKPGDAVKRKPAPPLPRRRGGDSDSLSPGEPASGRSSPGDTSIKNQDHGQGSQETGGSKQPPPPPPPRRSNTGASSMTSTSQTSANANRPAPDRQPPFRTSTTPSSRSTSPGNTSLYPPPPRALRSPASNTSLNRTSTNNSESYPSSRTSTMNSATPRVPLGNKREELWRRRWERANEILGDKGVVLGSWRVGTDAKDVSLWLVKEALKETPTGKEKEKKAGVTSS</sequence>
<feature type="region of interest" description="Disordered" evidence="1">
    <location>
        <begin position="670"/>
        <end position="698"/>
    </location>
</feature>
<dbReference type="PANTHER" id="PTHR28208:SF3">
    <property type="entry name" value="PHOSPHATIDATE PHOSPHATASE APP1"/>
    <property type="match status" value="1"/>
</dbReference>
<feature type="region of interest" description="Disordered" evidence="1">
    <location>
        <begin position="322"/>
        <end position="342"/>
    </location>
</feature>
<keyword evidence="4" id="KW-1185">Reference proteome</keyword>
<organism evidence="3 4">
    <name type="scientific">Aspergillus sydowii CBS 593.65</name>
    <dbReference type="NCBI Taxonomy" id="1036612"/>
    <lineage>
        <taxon>Eukaryota</taxon>
        <taxon>Fungi</taxon>
        <taxon>Dikarya</taxon>
        <taxon>Ascomycota</taxon>
        <taxon>Pezizomycotina</taxon>
        <taxon>Eurotiomycetes</taxon>
        <taxon>Eurotiomycetidae</taxon>
        <taxon>Eurotiales</taxon>
        <taxon>Aspergillaceae</taxon>
        <taxon>Aspergillus</taxon>
        <taxon>Aspergillus subgen. Nidulantes</taxon>
    </lineage>
</organism>
<feature type="compositionally biased region" description="Polar residues" evidence="1">
    <location>
        <begin position="1511"/>
        <end position="1535"/>
    </location>
</feature>
<dbReference type="EMBL" id="KV878583">
    <property type="protein sequence ID" value="OJJ62570.1"/>
    <property type="molecule type" value="Genomic_DNA"/>
</dbReference>